<name>A0ABW4L8F5_9MICO</name>
<protein>
    <submittedName>
        <fullName evidence="7">TetR/AcrR family transcriptional regulator</fullName>
    </submittedName>
</protein>
<sequence length="214" mass="24265">MATPREPRVHEPEQEAQDVPEPPAPTLRERKKAAAMRHIQQTALELFTEYGFDQVTIEQIAATAEVSPSSVYRYFGTKEGLVLYDEFDDRVLVGLSHYLRQGMSPWEATEAALDLVAEAHFVVEADATRERVRLFFDNPSVRSAAYLVVDNIVDEMAQMMADTGRWSFGQGRVLASAIIWPFVAAIKNWHEDTERPWIDHLEDAIATMKEMAGR</sequence>
<dbReference type="PANTHER" id="PTHR30055:SF238">
    <property type="entry name" value="MYCOFACTOCIN BIOSYNTHESIS TRANSCRIPTIONAL REGULATOR MFTR-RELATED"/>
    <property type="match status" value="1"/>
</dbReference>
<comment type="caution">
    <text evidence="7">The sequence shown here is derived from an EMBL/GenBank/DDBJ whole genome shotgun (WGS) entry which is preliminary data.</text>
</comment>
<evidence type="ECO:0000256" key="3">
    <source>
        <dbReference type="ARBA" id="ARBA00023163"/>
    </source>
</evidence>
<evidence type="ECO:0000313" key="7">
    <source>
        <dbReference type="EMBL" id="MFD1719701.1"/>
    </source>
</evidence>
<keyword evidence="1" id="KW-0805">Transcription regulation</keyword>
<keyword evidence="8" id="KW-1185">Reference proteome</keyword>
<reference evidence="8" key="1">
    <citation type="journal article" date="2019" name="Int. J. Syst. Evol. Microbiol.">
        <title>The Global Catalogue of Microorganisms (GCM) 10K type strain sequencing project: providing services to taxonomists for standard genome sequencing and annotation.</title>
        <authorList>
            <consortium name="The Broad Institute Genomics Platform"/>
            <consortium name="The Broad Institute Genome Sequencing Center for Infectious Disease"/>
            <person name="Wu L."/>
            <person name="Ma J."/>
        </authorList>
    </citation>
    <scope>NUCLEOTIDE SEQUENCE [LARGE SCALE GENOMIC DNA]</scope>
    <source>
        <strain evidence="8">JCM 17130</strain>
    </source>
</reference>
<feature type="domain" description="HTH tetR-type" evidence="6">
    <location>
        <begin position="33"/>
        <end position="93"/>
    </location>
</feature>
<evidence type="ECO:0000256" key="5">
    <source>
        <dbReference type="SAM" id="MobiDB-lite"/>
    </source>
</evidence>
<gene>
    <name evidence="7" type="ORF">ACFSE6_17785</name>
</gene>
<dbReference type="Gene3D" id="1.10.10.60">
    <property type="entry name" value="Homeodomain-like"/>
    <property type="match status" value="1"/>
</dbReference>
<dbReference type="Proteomes" id="UP001597277">
    <property type="component" value="Unassembled WGS sequence"/>
</dbReference>
<dbReference type="Gene3D" id="1.10.357.10">
    <property type="entry name" value="Tetracycline Repressor, domain 2"/>
    <property type="match status" value="1"/>
</dbReference>
<keyword evidence="3" id="KW-0804">Transcription</keyword>
<dbReference type="EMBL" id="JBHUEE010000012">
    <property type="protein sequence ID" value="MFD1719701.1"/>
    <property type="molecule type" value="Genomic_DNA"/>
</dbReference>
<feature type="DNA-binding region" description="H-T-H motif" evidence="4">
    <location>
        <begin position="56"/>
        <end position="75"/>
    </location>
</feature>
<dbReference type="PRINTS" id="PR00455">
    <property type="entry name" value="HTHTETR"/>
</dbReference>
<dbReference type="PANTHER" id="PTHR30055">
    <property type="entry name" value="HTH-TYPE TRANSCRIPTIONAL REGULATOR RUTR"/>
    <property type="match status" value="1"/>
</dbReference>
<evidence type="ECO:0000259" key="6">
    <source>
        <dbReference type="PROSITE" id="PS50977"/>
    </source>
</evidence>
<dbReference type="RefSeq" id="WP_388010521.1">
    <property type="nucleotide sequence ID" value="NZ_JBHUEE010000012.1"/>
</dbReference>
<organism evidence="7 8">
    <name type="scientific">Georgenia deserti</name>
    <dbReference type="NCBI Taxonomy" id="2093781"/>
    <lineage>
        <taxon>Bacteria</taxon>
        <taxon>Bacillati</taxon>
        <taxon>Actinomycetota</taxon>
        <taxon>Actinomycetes</taxon>
        <taxon>Micrococcales</taxon>
        <taxon>Bogoriellaceae</taxon>
        <taxon>Georgenia</taxon>
    </lineage>
</organism>
<accession>A0ABW4L8F5</accession>
<dbReference type="InterPro" id="IPR050109">
    <property type="entry name" value="HTH-type_TetR-like_transc_reg"/>
</dbReference>
<dbReference type="Pfam" id="PF00440">
    <property type="entry name" value="TetR_N"/>
    <property type="match status" value="1"/>
</dbReference>
<evidence type="ECO:0000313" key="8">
    <source>
        <dbReference type="Proteomes" id="UP001597277"/>
    </source>
</evidence>
<evidence type="ECO:0000256" key="2">
    <source>
        <dbReference type="ARBA" id="ARBA00023125"/>
    </source>
</evidence>
<evidence type="ECO:0000256" key="4">
    <source>
        <dbReference type="PROSITE-ProRule" id="PRU00335"/>
    </source>
</evidence>
<dbReference type="InterPro" id="IPR001647">
    <property type="entry name" value="HTH_TetR"/>
</dbReference>
<feature type="compositionally biased region" description="Basic and acidic residues" evidence="5">
    <location>
        <begin position="1"/>
        <end position="13"/>
    </location>
</feature>
<dbReference type="SUPFAM" id="SSF46689">
    <property type="entry name" value="Homeodomain-like"/>
    <property type="match status" value="1"/>
</dbReference>
<dbReference type="PROSITE" id="PS50977">
    <property type="entry name" value="HTH_TETR_2"/>
    <property type="match status" value="1"/>
</dbReference>
<evidence type="ECO:0000256" key="1">
    <source>
        <dbReference type="ARBA" id="ARBA00023015"/>
    </source>
</evidence>
<dbReference type="InterPro" id="IPR009057">
    <property type="entry name" value="Homeodomain-like_sf"/>
</dbReference>
<feature type="region of interest" description="Disordered" evidence="5">
    <location>
        <begin position="1"/>
        <end position="25"/>
    </location>
</feature>
<keyword evidence="2 4" id="KW-0238">DNA-binding</keyword>
<proteinExistence type="predicted"/>